<gene>
    <name evidence="8" type="ORF">J40TS1_30460</name>
</gene>
<comment type="similarity">
    <text evidence="3">In the C-terminal section; belongs to the aminoglycoside phosphotransferase family.</text>
</comment>
<dbReference type="SUPFAM" id="SSF55729">
    <property type="entry name" value="Acyl-CoA N-acyltransferases (Nat)"/>
    <property type="match status" value="1"/>
</dbReference>
<dbReference type="Pfam" id="PF01636">
    <property type="entry name" value="APH"/>
    <property type="match status" value="1"/>
</dbReference>
<dbReference type="InterPro" id="IPR011009">
    <property type="entry name" value="Kinase-like_dom_sf"/>
</dbReference>
<comment type="caution">
    <text evidence="8">The sequence shown here is derived from an EMBL/GenBank/DDBJ whole genome shotgun (WGS) entry which is preliminary data.</text>
</comment>
<comment type="catalytic activity">
    <reaction evidence="1">
        <text>a gentamycin + GTP = a gentamycin 2''-phosphate + GDP + H(+)</text>
        <dbReference type="Rhea" id="RHEA:48872"/>
        <dbReference type="ChEBI" id="CHEBI:15378"/>
        <dbReference type="ChEBI" id="CHEBI:37565"/>
        <dbReference type="ChEBI" id="CHEBI:58189"/>
        <dbReference type="ChEBI" id="CHEBI:90218"/>
        <dbReference type="ChEBI" id="CHEBI:90219"/>
        <dbReference type="EC" id="2.7.1.190"/>
    </reaction>
</comment>
<feature type="domain" description="N-acetyltransferase" evidence="7">
    <location>
        <begin position="7"/>
        <end position="155"/>
    </location>
</feature>
<evidence type="ECO:0000256" key="1">
    <source>
        <dbReference type="ARBA" id="ARBA00001735"/>
    </source>
</evidence>
<dbReference type="Gene3D" id="3.40.630.30">
    <property type="match status" value="1"/>
</dbReference>
<dbReference type="InterPro" id="IPR016181">
    <property type="entry name" value="Acyl_CoA_acyltransferase"/>
</dbReference>
<evidence type="ECO:0000259" key="7">
    <source>
        <dbReference type="PROSITE" id="PS51186"/>
    </source>
</evidence>
<dbReference type="SUPFAM" id="SSF56112">
    <property type="entry name" value="Protein kinase-like (PK-like)"/>
    <property type="match status" value="1"/>
</dbReference>
<dbReference type="InterPro" id="IPR002575">
    <property type="entry name" value="Aminoglycoside_PTrfase"/>
</dbReference>
<evidence type="ECO:0000256" key="5">
    <source>
        <dbReference type="ARBA" id="ARBA00014467"/>
    </source>
</evidence>
<organism evidence="8 9">
    <name type="scientific">Paenibacillus montaniterrae</name>
    <dbReference type="NCBI Taxonomy" id="429341"/>
    <lineage>
        <taxon>Bacteria</taxon>
        <taxon>Bacillati</taxon>
        <taxon>Bacillota</taxon>
        <taxon>Bacilli</taxon>
        <taxon>Bacillales</taxon>
        <taxon>Paenibacillaceae</taxon>
        <taxon>Paenibacillus</taxon>
    </lineage>
</organism>
<dbReference type="InterPro" id="IPR000182">
    <property type="entry name" value="GNAT_dom"/>
</dbReference>
<dbReference type="GO" id="GO:0034071">
    <property type="term" value="F:aminoglycoside phosphotransferase activity"/>
    <property type="evidence" value="ECO:0007669"/>
    <property type="project" value="UniProtKB-EC"/>
</dbReference>
<dbReference type="Pfam" id="PF13673">
    <property type="entry name" value="Acetyltransf_10"/>
    <property type="match status" value="1"/>
</dbReference>
<proteinExistence type="inferred from homology"/>
<dbReference type="Gene3D" id="3.30.200.20">
    <property type="entry name" value="Phosphorylase Kinase, domain 1"/>
    <property type="match status" value="1"/>
</dbReference>
<name>A0A919YSJ4_9BACL</name>
<keyword evidence="6" id="KW-0511">Multifunctional enzyme</keyword>
<sequence length="443" mass="50227">MLDSTSYRLRAYRNEDREACLALFDGNVPKYFAIEERQDFVSFLEKLPGPYFVMVNEQEEVVACGGYATSEKNRELAVLCWGMVRRDLHRHGVGTQLLEERLRLIAAEPHLSIVMIETSQHSCGFFERFGFMVKRVVPNGFAQGLDLVEMKLELLTQVVRTSCPELALNTVEPINAGQNSYILLINSEWVFRFPKYEAGVRQLSREAAILDLIADRVPLEVPRPVYRNADASASARPFIGYRKIEGEPLDAELLQQIGDEVIVRRLAGQLAEFLRELHRVNTDELLLEERQNYNAYAEWAELYERIQTKLYPHLKPDARKWTEQHFQAFLASEAGTRIVPTLIHGDFGTTNILYDATSQQISGILDFGSAGLGDPAVDYAALRASYGEHFFQFLVNENPQLSALMDRVLFYQGTFALQEALFGLENGDEEAFRAGIDAANARV</sequence>
<keyword evidence="9" id="KW-1185">Reference proteome</keyword>
<evidence type="ECO:0000256" key="4">
    <source>
        <dbReference type="ARBA" id="ARBA00011931"/>
    </source>
</evidence>
<comment type="function">
    <text evidence="2">Involved in resistance to gentamicin, tobramycin, and kanamycin. Tobramycin and kanamycin resistance is due to the ACC activity, specified by N-terminal region. The C-terminal region is a kinase that phosphorylates several 4,6-disubstituted aminoglycosides.</text>
</comment>
<dbReference type="RefSeq" id="WP_246563597.1">
    <property type="nucleotide sequence ID" value="NZ_BOSE01000005.1"/>
</dbReference>
<dbReference type="InterPro" id="IPR051678">
    <property type="entry name" value="AGP_Transferase"/>
</dbReference>
<evidence type="ECO:0000256" key="2">
    <source>
        <dbReference type="ARBA" id="ARBA00002498"/>
    </source>
</evidence>
<evidence type="ECO:0000313" key="9">
    <source>
        <dbReference type="Proteomes" id="UP000683139"/>
    </source>
</evidence>
<dbReference type="EC" id="2.7.1.190" evidence="4"/>
<dbReference type="PROSITE" id="PS51186">
    <property type="entry name" value="GNAT"/>
    <property type="match status" value="1"/>
</dbReference>
<evidence type="ECO:0000256" key="6">
    <source>
        <dbReference type="ARBA" id="ARBA00023268"/>
    </source>
</evidence>
<dbReference type="Proteomes" id="UP000683139">
    <property type="component" value="Unassembled WGS sequence"/>
</dbReference>
<evidence type="ECO:0000313" key="8">
    <source>
        <dbReference type="EMBL" id="GIP17404.1"/>
    </source>
</evidence>
<evidence type="ECO:0000256" key="3">
    <source>
        <dbReference type="ARBA" id="ARBA00008487"/>
    </source>
</evidence>
<dbReference type="PANTHER" id="PTHR21310">
    <property type="entry name" value="AMINOGLYCOSIDE PHOSPHOTRANSFERASE-RELATED-RELATED"/>
    <property type="match status" value="1"/>
</dbReference>
<reference evidence="8" key="1">
    <citation type="submission" date="2021-03" db="EMBL/GenBank/DDBJ databases">
        <title>Antimicrobial resistance genes in bacteria isolated from Japanese honey, and their potential for conferring macrolide and lincosamide resistance in the American foulbrood pathogen Paenibacillus larvae.</title>
        <authorList>
            <person name="Okamoto M."/>
            <person name="Kumagai M."/>
            <person name="Kanamori H."/>
            <person name="Takamatsu D."/>
        </authorList>
    </citation>
    <scope>NUCLEOTIDE SEQUENCE</scope>
    <source>
        <strain evidence="8">J40TS1</strain>
    </source>
</reference>
<protein>
    <recommendedName>
        <fullName evidence="5">Bifunctional AAC/APH</fullName>
        <ecNumber evidence="4">2.7.1.190</ecNumber>
    </recommendedName>
</protein>
<accession>A0A919YSJ4</accession>
<dbReference type="GO" id="GO:0016747">
    <property type="term" value="F:acyltransferase activity, transferring groups other than amino-acyl groups"/>
    <property type="evidence" value="ECO:0007669"/>
    <property type="project" value="InterPro"/>
</dbReference>
<dbReference type="EMBL" id="BOSE01000005">
    <property type="protein sequence ID" value="GIP17404.1"/>
    <property type="molecule type" value="Genomic_DNA"/>
</dbReference>
<dbReference type="AlphaFoldDB" id="A0A919YSJ4"/>
<dbReference type="Gene3D" id="3.90.1200.10">
    <property type="match status" value="1"/>
</dbReference>